<dbReference type="InterPro" id="IPR059081">
    <property type="entry name" value="PRRT3-4"/>
</dbReference>
<dbReference type="STRING" id="7574.A0A1S3H895"/>
<name>A0A1S3H895_LINAN</name>
<feature type="region of interest" description="Disordered" evidence="7">
    <location>
        <begin position="530"/>
        <end position="714"/>
    </location>
</feature>
<feature type="compositionally biased region" description="Polar residues" evidence="7">
    <location>
        <begin position="815"/>
        <end position="824"/>
    </location>
</feature>
<feature type="compositionally biased region" description="Polar residues" evidence="7">
    <location>
        <begin position="56"/>
        <end position="66"/>
    </location>
</feature>
<evidence type="ECO:0000256" key="2">
    <source>
        <dbReference type="ARBA" id="ARBA00022553"/>
    </source>
</evidence>
<evidence type="ECO:0000256" key="5">
    <source>
        <dbReference type="ARBA" id="ARBA00022989"/>
    </source>
</evidence>
<dbReference type="PANTHER" id="PTHR35578:SF6">
    <property type="entry name" value="PROLINE-RICH TRANSMEMBRANE PROTEIN 4"/>
    <property type="match status" value="1"/>
</dbReference>
<evidence type="ECO:0000256" key="7">
    <source>
        <dbReference type="SAM" id="MobiDB-lite"/>
    </source>
</evidence>
<feature type="transmembrane region" description="Helical" evidence="8">
    <location>
        <begin position="207"/>
        <end position="229"/>
    </location>
</feature>
<feature type="compositionally biased region" description="Low complexity" evidence="7">
    <location>
        <begin position="476"/>
        <end position="490"/>
    </location>
</feature>
<feature type="transmembrane region" description="Helical" evidence="8">
    <location>
        <begin position="165"/>
        <end position="187"/>
    </location>
</feature>
<feature type="compositionally biased region" description="Polar residues" evidence="7">
    <location>
        <begin position="621"/>
        <end position="633"/>
    </location>
</feature>
<gene>
    <name evidence="11" type="primary">LOC106152343</name>
</gene>
<protein>
    <submittedName>
        <fullName evidence="11">Uncharacterized protein LOC106152343</fullName>
    </submittedName>
</protein>
<sequence length="848" mass="92939">MPATNGTTLTNATTTTTAAVTVTAAVELLTMTASVTSYTSAVGSSRVTVHTNLSTMTGFSSDNTSLAPEPEPEPGSAYAEPEPEWEEARELWGAAWPIHLYGIGSLFLLLAVFLLVSIVRLYRKRNLLSRGYFLSLTGLMLLMASTRTIYLLVDGYNANNTFPRFVSYFLYTLTFPCITSAFSILFLALLRTTRMQLLSPKIQKAKYLAVIIGSHFGFSILTDIIVGYFVSAKLMLFLCQLAFILWGFLIFIGYLYIFRRLYTAALKRQRGMEKLASRHIVHTYGRVRPFHKSYQFTLSLAVKLVLVAAILGCLSAMLKVYALVGVYGVFSTQTPEPWPWWAFKFSFRILELCLCATMSYVATQPFRYHHRPNNDHSADNCGQSCGILYFSPCRNLVECSSVDQQEVSNLHWDDGNDDDLSSSLGSMAEEHMVTGGGGGGEEDINIIHDAGPLVPEEMLPLNRYAGVDVHQQVGDSPSPLTPSTSYLNSPAREKPTGPVFKSTIDDSELTAEPVIIRQLDSEPQSGIVAKAKEGGSSHACPSSTHTHHPSAISCLQGEDSSMPKEPPATESLLEPKDASTVDNGSMQKIWDSDQNGDLKPGSERSNNGKTGAVLPAETDLDTQATNTTGSNTEARARQSPPALSQQTQSQLPQSQLSQSKLSQNKAVKQSPTSETSKFKTSSLMKRKNNSSPSKSKRNNDNKQSSPEYPHDKSIDAQSRVLLGSQSQYGYSVLNNSPSPTQEVTQQNKTNTKMNIKNSQAVTAPVKPADKPKHRFSFPKLLFRSTCDSEFRKASKSSESSSKSDSDLNSGIIITPESSSSTDQNTLEEEVNGVRIAMDRLNSQLHCDV</sequence>
<dbReference type="RefSeq" id="XP_013381344.1">
    <property type="nucleotide sequence ID" value="XM_013525890.1"/>
</dbReference>
<organism evidence="10 11">
    <name type="scientific">Lingula anatina</name>
    <name type="common">Brachiopod</name>
    <name type="synonym">Lingula unguis</name>
    <dbReference type="NCBI Taxonomy" id="7574"/>
    <lineage>
        <taxon>Eukaryota</taxon>
        <taxon>Metazoa</taxon>
        <taxon>Spiralia</taxon>
        <taxon>Lophotrochozoa</taxon>
        <taxon>Brachiopoda</taxon>
        <taxon>Linguliformea</taxon>
        <taxon>Lingulata</taxon>
        <taxon>Lingulida</taxon>
        <taxon>Linguloidea</taxon>
        <taxon>Lingulidae</taxon>
        <taxon>Lingula</taxon>
    </lineage>
</organism>
<feature type="region of interest" description="Disordered" evidence="7">
    <location>
        <begin position="729"/>
        <end position="772"/>
    </location>
</feature>
<evidence type="ECO:0000256" key="3">
    <source>
        <dbReference type="ARBA" id="ARBA00022692"/>
    </source>
</evidence>
<dbReference type="Pfam" id="PF25987">
    <property type="entry name" value="PRRT3"/>
    <property type="match status" value="1"/>
</dbReference>
<evidence type="ECO:0000313" key="11">
    <source>
        <dbReference type="RefSeq" id="XP_013381344.1"/>
    </source>
</evidence>
<keyword evidence="4" id="KW-0732">Signal</keyword>
<feature type="region of interest" description="Disordered" evidence="7">
    <location>
        <begin position="471"/>
        <end position="498"/>
    </location>
</feature>
<evidence type="ECO:0000256" key="8">
    <source>
        <dbReference type="SAM" id="Phobius"/>
    </source>
</evidence>
<dbReference type="InParanoid" id="A0A1S3H895"/>
<reference evidence="11" key="1">
    <citation type="submission" date="2025-08" db="UniProtKB">
        <authorList>
            <consortium name="RefSeq"/>
        </authorList>
    </citation>
    <scope>IDENTIFICATION</scope>
    <source>
        <tissue evidence="11">Gonads</tissue>
    </source>
</reference>
<feature type="domain" description="Proline-rich transmembrane protein 3/4" evidence="9">
    <location>
        <begin position="72"/>
        <end position="376"/>
    </location>
</feature>
<dbReference type="PANTHER" id="PTHR35578">
    <property type="entry name" value="PROLINE-RICH TRANSMEMBRANE PROTEIN 4-RELATED"/>
    <property type="match status" value="1"/>
</dbReference>
<accession>A0A1S3H895</accession>
<evidence type="ECO:0000313" key="10">
    <source>
        <dbReference type="Proteomes" id="UP000085678"/>
    </source>
</evidence>
<keyword evidence="3 8" id="KW-0812">Transmembrane</keyword>
<proteinExistence type="predicted"/>
<dbReference type="AlphaFoldDB" id="A0A1S3H895"/>
<dbReference type="InterPro" id="IPR052836">
    <property type="entry name" value="PRRT_domain-containing"/>
</dbReference>
<dbReference type="KEGG" id="lak:106152343"/>
<feature type="compositionally biased region" description="Polar residues" evidence="7">
    <location>
        <begin position="729"/>
        <end position="761"/>
    </location>
</feature>
<feature type="compositionally biased region" description="Low complexity" evidence="7">
    <location>
        <begin position="638"/>
        <end position="663"/>
    </location>
</feature>
<feature type="transmembrane region" description="Helical" evidence="8">
    <location>
        <begin position="131"/>
        <end position="153"/>
    </location>
</feature>
<keyword evidence="2" id="KW-0597">Phosphoprotein</keyword>
<feature type="transmembrane region" description="Helical" evidence="8">
    <location>
        <begin position="235"/>
        <end position="258"/>
    </location>
</feature>
<evidence type="ECO:0000256" key="6">
    <source>
        <dbReference type="ARBA" id="ARBA00023136"/>
    </source>
</evidence>
<dbReference type="GeneID" id="106152343"/>
<comment type="subcellular location">
    <subcellularLocation>
        <location evidence="1">Membrane</location>
        <topology evidence="1">Multi-pass membrane protein</topology>
    </subcellularLocation>
</comment>
<keyword evidence="10" id="KW-1185">Reference proteome</keyword>
<evidence type="ECO:0000259" key="9">
    <source>
        <dbReference type="Pfam" id="PF25987"/>
    </source>
</evidence>
<evidence type="ECO:0000256" key="4">
    <source>
        <dbReference type="ARBA" id="ARBA00022729"/>
    </source>
</evidence>
<feature type="region of interest" description="Disordered" evidence="7">
    <location>
        <begin position="791"/>
        <end position="826"/>
    </location>
</feature>
<dbReference type="Proteomes" id="UP000085678">
    <property type="component" value="Unplaced"/>
</dbReference>
<feature type="transmembrane region" description="Helical" evidence="8">
    <location>
        <begin position="98"/>
        <end position="119"/>
    </location>
</feature>
<keyword evidence="5 8" id="KW-1133">Transmembrane helix</keyword>
<feature type="region of interest" description="Disordered" evidence="7">
    <location>
        <begin position="56"/>
        <end position="82"/>
    </location>
</feature>
<keyword evidence="6 8" id="KW-0472">Membrane</keyword>
<feature type="compositionally biased region" description="Polar residues" evidence="7">
    <location>
        <begin position="664"/>
        <end position="683"/>
    </location>
</feature>
<feature type="transmembrane region" description="Helical" evidence="8">
    <location>
        <begin position="296"/>
        <end position="318"/>
    </location>
</feature>
<dbReference type="OrthoDB" id="10066605at2759"/>
<evidence type="ECO:0000256" key="1">
    <source>
        <dbReference type="ARBA" id="ARBA00004141"/>
    </source>
</evidence>